<evidence type="ECO:0000256" key="1">
    <source>
        <dbReference type="ARBA" id="ARBA00025757"/>
    </source>
</evidence>
<comment type="similarity">
    <text evidence="1">Belongs to the complex I LYR family. LYRM9 subfamily.</text>
</comment>
<dbReference type="Proteomes" id="UP001497392">
    <property type="component" value="Unassembled WGS sequence"/>
</dbReference>
<name>A0ABP1FPD1_9CHLO</name>
<protein>
    <recommendedName>
        <fullName evidence="2">LYR motif-containing protein 9</fullName>
    </recommendedName>
</protein>
<dbReference type="CDD" id="cd20269">
    <property type="entry name" value="Complex1_LYR_LYRM9"/>
    <property type="match status" value="1"/>
</dbReference>
<dbReference type="InterPro" id="IPR008011">
    <property type="entry name" value="Complex1_LYR_dom"/>
</dbReference>
<comment type="caution">
    <text evidence="4">The sequence shown here is derived from an EMBL/GenBank/DDBJ whole genome shotgun (WGS) entry which is preliminary data.</text>
</comment>
<reference evidence="4 5" key="1">
    <citation type="submission" date="2024-06" db="EMBL/GenBank/DDBJ databases">
        <authorList>
            <person name="Kraege A."/>
            <person name="Thomma B."/>
        </authorList>
    </citation>
    <scope>NUCLEOTIDE SEQUENCE [LARGE SCALE GENOMIC DNA]</scope>
</reference>
<sequence length="82" mass="9535">MTTNARALYRELLRDVKRLPRNSRDYYRQYLKGAFINHGDENQPERLQQLFQGARSDADYLLTKYSKGNRPGADAQTPKSTV</sequence>
<accession>A0ABP1FPD1</accession>
<keyword evidence="5" id="KW-1185">Reference proteome</keyword>
<evidence type="ECO:0000256" key="2">
    <source>
        <dbReference type="ARBA" id="ARBA00026234"/>
    </source>
</evidence>
<proteinExistence type="inferred from homology"/>
<dbReference type="PANTHER" id="PTHR47061">
    <property type="entry name" value="LYR MOTIF-CONTAINING PROTEIN 9"/>
    <property type="match status" value="1"/>
</dbReference>
<gene>
    <name evidence="4" type="primary">g3420</name>
    <name evidence="4" type="ORF">VP750_LOCUS2920</name>
</gene>
<dbReference type="InterPro" id="IPR052151">
    <property type="entry name" value="Complex_I_LYR"/>
</dbReference>
<dbReference type="Pfam" id="PF05347">
    <property type="entry name" value="Complex1_LYR"/>
    <property type="match status" value="1"/>
</dbReference>
<dbReference type="InterPro" id="IPR045291">
    <property type="entry name" value="Complex1_LYR_LYRM9"/>
</dbReference>
<evidence type="ECO:0000259" key="3">
    <source>
        <dbReference type="Pfam" id="PF05347"/>
    </source>
</evidence>
<organism evidence="4 5">
    <name type="scientific">Coccomyxa viridis</name>
    <dbReference type="NCBI Taxonomy" id="1274662"/>
    <lineage>
        <taxon>Eukaryota</taxon>
        <taxon>Viridiplantae</taxon>
        <taxon>Chlorophyta</taxon>
        <taxon>core chlorophytes</taxon>
        <taxon>Trebouxiophyceae</taxon>
        <taxon>Trebouxiophyceae incertae sedis</taxon>
        <taxon>Coccomyxaceae</taxon>
        <taxon>Coccomyxa</taxon>
    </lineage>
</organism>
<dbReference type="PANTHER" id="PTHR47061:SF1">
    <property type="entry name" value="LYR MOTIF-CONTAINING PROTEIN 9"/>
    <property type="match status" value="1"/>
</dbReference>
<dbReference type="EMBL" id="CAXHTA020000005">
    <property type="protein sequence ID" value="CAL5221261.1"/>
    <property type="molecule type" value="Genomic_DNA"/>
</dbReference>
<evidence type="ECO:0000313" key="5">
    <source>
        <dbReference type="Proteomes" id="UP001497392"/>
    </source>
</evidence>
<evidence type="ECO:0000313" key="4">
    <source>
        <dbReference type="EMBL" id="CAL5221261.1"/>
    </source>
</evidence>
<feature type="domain" description="Complex 1 LYR protein" evidence="3">
    <location>
        <begin position="5"/>
        <end position="57"/>
    </location>
</feature>